<organism evidence="5 6">
    <name type="scientific">Bacteroides uniformis str. 3978 T3 ii</name>
    <dbReference type="NCBI Taxonomy" id="1339349"/>
    <lineage>
        <taxon>Bacteria</taxon>
        <taxon>Pseudomonadati</taxon>
        <taxon>Bacteroidota</taxon>
        <taxon>Bacteroidia</taxon>
        <taxon>Bacteroidales</taxon>
        <taxon>Bacteroidaceae</taxon>
        <taxon>Bacteroides</taxon>
    </lineage>
</organism>
<dbReference type="InterPro" id="IPR009057">
    <property type="entry name" value="Homeodomain-like_sf"/>
</dbReference>
<evidence type="ECO:0000256" key="2">
    <source>
        <dbReference type="ARBA" id="ARBA00023125"/>
    </source>
</evidence>
<feature type="domain" description="HTH araC/xylS-type" evidence="4">
    <location>
        <begin position="181"/>
        <end position="279"/>
    </location>
</feature>
<dbReference type="AlphaFoldDB" id="A0A078S0J6"/>
<dbReference type="EMBL" id="JNHN01000171">
    <property type="protein sequence ID" value="KDS51056.1"/>
    <property type="molecule type" value="Genomic_DNA"/>
</dbReference>
<evidence type="ECO:0000313" key="5">
    <source>
        <dbReference type="EMBL" id="KDS51056.1"/>
    </source>
</evidence>
<protein>
    <submittedName>
        <fullName evidence="5">Bacterial regulatory helix-turn-helix s, AraC family protein</fullName>
    </submittedName>
</protein>
<dbReference type="InterPro" id="IPR037923">
    <property type="entry name" value="HTH-like"/>
</dbReference>
<dbReference type="SMART" id="SM00342">
    <property type="entry name" value="HTH_ARAC"/>
    <property type="match status" value="1"/>
</dbReference>
<dbReference type="GeneID" id="99750748"/>
<evidence type="ECO:0000259" key="4">
    <source>
        <dbReference type="PROSITE" id="PS01124"/>
    </source>
</evidence>
<dbReference type="PATRIC" id="fig|1339349.3.peg.1997"/>
<dbReference type="InterPro" id="IPR020449">
    <property type="entry name" value="Tscrpt_reg_AraC-type_HTH"/>
</dbReference>
<dbReference type="GO" id="GO:0003700">
    <property type="term" value="F:DNA-binding transcription factor activity"/>
    <property type="evidence" value="ECO:0007669"/>
    <property type="project" value="InterPro"/>
</dbReference>
<keyword evidence="3" id="KW-0804">Transcription</keyword>
<keyword evidence="1" id="KW-0805">Transcription regulation</keyword>
<dbReference type="Gene3D" id="1.10.10.60">
    <property type="entry name" value="Homeodomain-like"/>
    <property type="match status" value="1"/>
</dbReference>
<dbReference type="PANTHER" id="PTHR43280">
    <property type="entry name" value="ARAC-FAMILY TRANSCRIPTIONAL REGULATOR"/>
    <property type="match status" value="1"/>
</dbReference>
<evidence type="ECO:0000313" key="6">
    <source>
        <dbReference type="Proteomes" id="UP000028013"/>
    </source>
</evidence>
<dbReference type="SUPFAM" id="SSF51215">
    <property type="entry name" value="Regulatory protein AraC"/>
    <property type="match status" value="1"/>
</dbReference>
<dbReference type="GO" id="GO:0043565">
    <property type="term" value="F:sequence-specific DNA binding"/>
    <property type="evidence" value="ECO:0007669"/>
    <property type="project" value="InterPro"/>
</dbReference>
<name>A0A078S0J6_BACUN</name>
<dbReference type="PANTHER" id="PTHR43280:SF32">
    <property type="entry name" value="TRANSCRIPTIONAL REGULATORY PROTEIN"/>
    <property type="match status" value="1"/>
</dbReference>
<evidence type="ECO:0000256" key="3">
    <source>
        <dbReference type="ARBA" id="ARBA00023163"/>
    </source>
</evidence>
<proteinExistence type="predicted"/>
<gene>
    <name evidence="5" type="ORF">M094_0754</name>
</gene>
<dbReference type="Pfam" id="PF12833">
    <property type="entry name" value="HTH_18"/>
    <property type="match status" value="1"/>
</dbReference>
<keyword evidence="2" id="KW-0238">DNA-binding</keyword>
<dbReference type="InterPro" id="IPR018060">
    <property type="entry name" value="HTH_AraC"/>
</dbReference>
<comment type="caution">
    <text evidence="5">The sequence shown here is derived from an EMBL/GenBank/DDBJ whole genome shotgun (WGS) entry which is preliminary data.</text>
</comment>
<dbReference type="Proteomes" id="UP000028013">
    <property type="component" value="Unassembled WGS sequence"/>
</dbReference>
<dbReference type="RefSeq" id="WP_005828555.1">
    <property type="nucleotide sequence ID" value="NZ_JNHN01000171.1"/>
</dbReference>
<dbReference type="SUPFAM" id="SSF46689">
    <property type="entry name" value="Homeodomain-like"/>
    <property type="match status" value="1"/>
</dbReference>
<dbReference type="PROSITE" id="PS01124">
    <property type="entry name" value="HTH_ARAC_FAMILY_2"/>
    <property type="match status" value="1"/>
</dbReference>
<evidence type="ECO:0000256" key="1">
    <source>
        <dbReference type="ARBA" id="ARBA00023015"/>
    </source>
</evidence>
<reference evidence="5 6" key="1">
    <citation type="submission" date="2014-04" db="EMBL/GenBank/DDBJ databases">
        <authorList>
            <person name="Sears C."/>
            <person name="Carroll K."/>
            <person name="Sack B.R."/>
            <person name="Qadri F."/>
            <person name="Myers L.L."/>
            <person name="Chung G.-T."/>
            <person name="Escheverria P."/>
            <person name="Fraser C.M."/>
            <person name="Sadzewicz L."/>
            <person name="Shefchek K.A."/>
            <person name="Tallon L."/>
            <person name="Das S.P."/>
            <person name="Daugherty S."/>
            <person name="Mongodin E.F."/>
        </authorList>
    </citation>
    <scope>NUCLEOTIDE SEQUENCE [LARGE SCALE GENOMIC DNA]</scope>
    <source>
        <strain evidence="5 6">3978 T3 ii</strain>
    </source>
</reference>
<accession>A0A078S0J6</accession>
<dbReference type="PRINTS" id="PR00032">
    <property type="entry name" value="HTHARAC"/>
</dbReference>
<sequence length="282" mass="32309">MNISEFNINAEFIACNHITTNELNPLVEKPYHTKASIFALCTKGVLKTIINHTQFRVEANTLLVIPPETFVQLLHTSDDAEIYVVIFSQQLIQSSGAGKVMMDKFHIIGKHYIFPLSKTDFQLYAEFMTYLSHLYQRTESPSSLVSLQTLLTYLLQGISELCPERPRIKETPGSRHFNQYRIFIRLVHTDYVREHQVSYYALKMNMRPAALCRLVKKESGHTAMEIINNTIIMDAKAQLCTANTPIKDIAVSLGFNNAAFFNKFFKRHTGIPPQKFRTSSKQ</sequence>